<evidence type="ECO:0008006" key="4">
    <source>
        <dbReference type="Google" id="ProtNLM"/>
    </source>
</evidence>
<dbReference type="RefSeq" id="WP_148730218.1">
    <property type="nucleotide sequence ID" value="NZ_JADRGE010000005.1"/>
</dbReference>
<dbReference type="AlphaFoldDB" id="A0A5D3EGB4"/>
<evidence type="ECO:0000256" key="1">
    <source>
        <dbReference type="SAM" id="MobiDB-lite"/>
    </source>
</evidence>
<organism evidence="2 3">
    <name type="scientific">Bacteroides pyogenes</name>
    <dbReference type="NCBI Taxonomy" id="310300"/>
    <lineage>
        <taxon>Bacteria</taxon>
        <taxon>Pseudomonadati</taxon>
        <taxon>Bacteroidota</taxon>
        <taxon>Bacteroidia</taxon>
        <taxon>Bacteroidales</taxon>
        <taxon>Bacteroidaceae</taxon>
        <taxon>Bacteroides</taxon>
    </lineage>
</organism>
<name>A0A5D3EGB4_9BACE</name>
<comment type="caution">
    <text evidence="2">The sequence shown here is derived from an EMBL/GenBank/DDBJ whole genome shotgun (WGS) entry which is preliminary data.</text>
</comment>
<protein>
    <recommendedName>
        <fullName evidence="4">DNA mismatch repair protein MutS-like N-terminal domain-containing protein</fullName>
    </recommendedName>
</protein>
<gene>
    <name evidence="2" type="ORF">FNJ60_02695</name>
</gene>
<evidence type="ECO:0000313" key="2">
    <source>
        <dbReference type="EMBL" id="TYK34979.1"/>
    </source>
</evidence>
<dbReference type="Proteomes" id="UP000324383">
    <property type="component" value="Unassembled WGS sequence"/>
</dbReference>
<sequence>MATLKEILSFESPRSGGLRLWPEGVFYKAYDCSAYLFVHELRAYRPKRKYYKVVGREVLSIGFPMSALPAILQERHAEAVDSDLGTKYIALGKPVEEQAFRQWAETVPPEEDADRTKPRTHLADAHVAAAPSVSDRSINARPADSYPATAHFAATQAVPAPCIRNGEEAPAAGLRQESATPWPVSAHITAAEQSVLESLRAFALENASPMQCMMFVAELRRRLQPDAANGDDVNGQPARLSKTMR</sequence>
<feature type="region of interest" description="Disordered" evidence="1">
    <location>
        <begin position="226"/>
        <end position="245"/>
    </location>
</feature>
<reference evidence="2 3" key="1">
    <citation type="submission" date="2019-07" db="EMBL/GenBank/DDBJ databases">
        <title>Draft Genome Sequences of Bacteroides pyogenes Strains Isolated from the Uterus Holstein Dairy Cows with Metritis.</title>
        <authorList>
            <person name="Cunha F."/>
            <person name="Galvao K.N."/>
            <person name="Jeon S.J."/>
            <person name="Jeong K.C."/>
        </authorList>
    </citation>
    <scope>NUCLEOTIDE SEQUENCE [LARGE SCALE GENOMIC DNA]</scope>
    <source>
        <strain evidence="2 3">KG-31</strain>
    </source>
</reference>
<accession>A0A5D3EGB4</accession>
<proteinExistence type="predicted"/>
<dbReference type="EMBL" id="VKLW01000004">
    <property type="protein sequence ID" value="TYK34979.1"/>
    <property type="molecule type" value="Genomic_DNA"/>
</dbReference>
<evidence type="ECO:0000313" key="3">
    <source>
        <dbReference type="Proteomes" id="UP000324383"/>
    </source>
</evidence>
<keyword evidence="3" id="KW-1185">Reference proteome</keyword>